<dbReference type="InterPro" id="IPR023631">
    <property type="entry name" value="Amidase_dom"/>
</dbReference>
<name>A0A7D8YTB3_9HELO</name>
<sequence length="570" mass="61421">MVPVLLCVIALLARQVLFTQNSTLLFPMPKCKGIIIEEITIDALQMQFQRGTLNTVDLVTCYIKRIDQTNGYINSVIQINPDALEIAAQLDTERSAGKIRGPLHGVPVLTKDNMATKDKMDTTAGSWMLMGSVVPRDAFTVSKLRQAGAVLLGHSGLSEWAHMRSSNMSEGFSARGGQVRSPYNLTVNPGGSSSGSAAAVAANQCMIAFGTETDGSVIEPAERNALVGIKPTVGLTSRAGVIPESLHQDTVGTFGRTVRDAVYALDAIYGPDQRDNYTAAQIGRTPQGGYAQFLTDRTALRNVTFGIPWASFWALNYPAQNVELLKLVCLLADAGATIINNTELPHYQTTINPSGWDWDFRGKLGFANESEYTGKHISLNHALVKVDFYNDVAAYLAELGNNDIKSVEDIIRYNLDNLGSEGGLPGINPGFGGGQERFYESAATGGIHDATYHQALSFCLRTSREEGIDSALNHGGRRLDALLAPSDVAQAASIPAQAGYPMITVPAGVNGTRTGMPFGLSLLGTAWSEGELIRWASAIEDARANDGSVVRRAIPRWGDYKKRRLPVLDE</sequence>
<accession>A0A7D8YTB3</accession>
<evidence type="ECO:0000259" key="2">
    <source>
        <dbReference type="Pfam" id="PF01425"/>
    </source>
</evidence>
<proteinExistence type="predicted"/>
<reference evidence="3 4" key="1">
    <citation type="submission" date="2018-05" db="EMBL/GenBank/DDBJ databases">
        <title>Whole genome sequencing for identification of molecular markers to develop diagnostic detection tools for the regulated plant pathogen Lachnellula willkommii.</title>
        <authorList>
            <person name="Giroux E."/>
            <person name="Bilodeau G."/>
        </authorList>
    </citation>
    <scope>NUCLEOTIDE SEQUENCE [LARGE SCALE GENOMIC DNA]</scope>
    <source>
        <strain evidence="3 4">CBS 625.97</strain>
    </source>
</reference>
<dbReference type="OrthoDB" id="566138at2759"/>
<protein>
    <submittedName>
        <fullName evidence="3">Putative amidase</fullName>
    </submittedName>
</protein>
<dbReference type="AlphaFoldDB" id="A0A7D8YTB3"/>
<evidence type="ECO:0000313" key="4">
    <source>
        <dbReference type="Proteomes" id="UP000481288"/>
    </source>
</evidence>
<evidence type="ECO:0000313" key="3">
    <source>
        <dbReference type="EMBL" id="TVY53645.1"/>
    </source>
</evidence>
<dbReference type="PANTHER" id="PTHR42678">
    <property type="entry name" value="AMIDASE"/>
    <property type="match status" value="1"/>
</dbReference>
<keyword evidence="4" id="KW-1185">Reference proteome</keyword>
<comment type="caution">
    <text evidence="3">The sequence shown here is derived from an EMBL/GenBank/DDBJ whole genome shotgun (WGS) entry which is preliminary data.</text>
</comment>
<dbReference type="Pfam" id="PF01425">
    <property type="entry name" value="Amidase"/>
    <property type="match status" value="1"/>
</dbReference>
<evidence type="ECO:0000256" key="1">
    <source>
        <dbReference type="SAM" id="SignalP"/>
    </source>
</evidence>
<dbReference type="SUPFAM" id="SSF75304">
    <property type="entry name" value="Amidase signature (AS) enzymes"/>
    <property type="match status" value="1"/>
</dbReference>
<dbReference type="EMBL" id="QGMG01000430">
    <property type="protein sequence ID" value="TVY53645.1"/>
    <property type="molecule type" value="Genomic_DNA"/>
</dbReference>
<organism evidence="3 4">
    <name type="scientific">Lachnellula cervina</name>
    <dbReference type="NCBI Taxonomy" id="1316786"/>
    <lineage>
        <taxon>Eukaryota</taxon>
        <taxon>Fungi</taxon>
        <taxon>Dikarya</taxon>
        <taxon>Ascomycota</taxon>
        <taxon>Pezizomycotina</taxon>
        <taxon>Leotiomycetes</taxon>
        <taxon>Helotiales</taxon>
        <taxon>Lachnaceae</taxon>
        <taxon>Lachnellula</taxon>
    </lineage>
</organism>
<dbReference type="PANTHER" id="PTHR42678:SF37">
    <property type="entry name" value="AMIDASE C869.01-RELATED"/>
    <property type="match status" value="1"/>
</dbReference>
<dbReference type="InterPro" id="IPR036928">
    <property type="entry name" value="AS_sf"/>
</dbReference>
<feature type="chain" id="PRO_5028888379" evidence="1">
    <location>
        <begin position="19"/>
        <end position="570"/>
    </location>
</feature>
<keyword evidence="1" id="KW-0732">Signal</keyword>
<feature type="signal peptide" evidence="1">
    <location>
        <begin position="1"/>
        <end position="18"/>
    </location>
</feature>
<feature type="domain" description="Amidase" evidence="2">
    <location>
        <begin position="57"/>
        <end position="346"/>
    </location>
</feature>
<dbReference type="Proteomes" id="UP000481288">
    <property type="component" value="Unassembled WGS sequence"/>
</dbReference>
<dbReference type="Gene3D" id="3.90.1300.10">
    <property type="entry name" value="Amidase signature (AS) domain"/>
    <property type="match status" value="1"/>
</dbReference>
<gene>
    <name evidence="3" type="ORF">LCER1_G004805</name>
</gene>